<protein>
    <submittedName>
        <fullName evidence="2">Paraquat-inducible protein A</fullName>
    </submittedName>
</protein>
<dbReference type="InterPro" id="IPR007498">
    <property type="entry name" value="PqiA-like"/>
</dbReference>
<sequence length="211" mass="22775">MAAMIPRAPRLTACHDCDLLLRLPPAGEARAAIRCPRCGAALYEQGTDAPSTSCALLLAGVVAFAIANCYPVLMLEVAGNRNAATLWQTALALHGQNMPEVALLVLFTGIVMPALALCSMLYLQLPLLLGKAPPGFAVIMRLYGMARPWCMVEVFLLGVLVSLVKLVHLANVHPGIGLWAFFGLIVLMTASAVRFRPYRLWERYQACAATE</sequence>
<organism evidence="2 3">
    <name type="scientific">Chromobacterium sinusclupearum</name>
    <dbReference type="NCBI Taxonomy" id="2077146"/>
    <lineage>
        <taxon>Bacteria</taxon>
        <taxon>Pseudomonadati</taxon>
        <taxon>Pseudomonadota</taxon>
        <taxon>Betaproteobacteria</taxon>
        <taxon>Neisseriales</taxon>
        <taxon>Chromobacteriaceae</taxon>
        <taxon>Chromobacterium</taxon>
    </lineage>
</organism>
<feature type="transmembrane region" description="Helical" evidence="1">
    <location>
        <begin position="176"/>
        <end position="195"/>
    </location>
</feature>
<gene>
    <name evidence="2" type="ORF">C2134_18805</name>
</gene>
<feature type="transmembrane region" description="Helical" evidence="1">
    <location>
        <begin position="149"/>
        <end position="170"/>
    </location>
</feature>
<keyword evidence="1" id="KW-1133">Transmembrane helix</keyword>
<name>A0A2K4MIT9_9NEIS</name>
<keyword evidence="3" id="KW-1185">Reference proteome</keyword>
<dbReference type="Proteomes" id="UP000236416">
    <property type="component" value="Unassembled WGS sequence"/>
</dbReference>
<accession>A0A2K4MIT9</accession>
<dbReference type="EMBL" id="PPTF01000085">
    <property type="protein sequence ID" value="POA97004.1"/>
    <property type="molecule type" value="Genomic_DNA"/>
</dbReference>
<feature type="transmembrane region" description="Helical" evidence="1">
    <location>
        <begin position="54"/>
        <end position="73"/>
    </location>
</feature>
<dbReference type="AlphaFoldDB" id="A0A2K4MIT9"/>
<evidence type="ECO:0000256" key="1">
    <source>
        <dbReference type="SAM" id="Phobius"/>
    </source>
</evidence>
<reference evidence="2 3" key="1">
    <citation type="submission" date="2018-01" db="EMBL/GenBank/DDBJ databases">
        <title>Genomic Sequence of Chromobacterium MWU13-2610 from wild cranberry bogs within the Cape Cod National Seashore.</title>
        <authorList>
            <person name="O'Hara-Hanley K."/>
            <person name="Soby S."/>
            <person name="Harrison A."/>
        </authorList>
    </citation>
    <scope>NUCLEOTIDE SEQUENCE [LARGE SCALE GENOMIC DNA]</scope>
    <source>
        <strain evidence="2 3">MWU13-2610</strain>
    </source>
</reference>
<evidence type="ECO:0000313" key="3">
    <source>
        <dbReference type="Proteomes" id="UP000236416"/>
    </source>
</evidence>
<feature type="transmembrane region" description="Helical" evidence="1">
    <location>
        <begin position="101"/>
        <end position="123"/>
    </location>
</feature>
<keyword evidence="1" id="KW-0472">Membrane</keyword>
<keyword evidence="1" id="KW-0812">Transmembrane</keyword>
<evidence type="ECO:0000313" key="2">
    <source>
        <dbReference type="EMBL" id="POA97004.1"/>
    </source>
</evidence>
<proteinExistence type="predicted"/>
<comment type="caution">
    <text evidence="2">The sequence shown here is derived from an EMBL/GenBank/DDBJ whole genome shotgun (WGS) entry which is preliminary data.</text>
</comment>
<dbReference type="Pfam" id="PF04403">
    <property type="entry name" value="PqiA"/>
    <property type="match status" value="1"/>
</dbReference>